<keyword evidence="4 8" id="KW-0489">Methyltransferase</keyword>
<keyword evidence="5 8" id="KW-0808">Transferase</keyword>
<dbReference type="PANTHER" id="PTHR12787">
    <property type="entry name" value="RIBOSOMAL RNA-PROCESSING PROTEIN 8"/>
    <property type="match status" value="1"/>
</dbReference>
<dbReference type="FunFam" id="1.10.10.2150:FF:000001">
    <property type="entry name" value="Ribosomal RNA-processing protein 8"/>
    <property type="match status" value="1"/>
</dbReference>
<dbReference type="GO" id="GO:0005730">
    <property type="term" value="C:nucleolus"/>
    <property type="evidence" value="ECO:0007669"/>
    <property type="project" value="UniProtKB-SubCell"/>
</dbReference>
<keyword evidence="7 8" id="KW-0539">Nucleus</keyword>
<dbReference type="AlphaFoldDB" id="A0A813H1G7"/>
<dbReference type="Proteomes" id="UP000654075">
    <property type="component" value="Unassembled WGS sequence"/>
</dbReference>
<evidence type="ECO:0000256" key="6">
    <source>
        <dbReference type="ARBA" id="ARBA00022691"/>
    </source>
</evidence>
<dbReference type="InterPro" id="IPR007823">
    <property type="entry name" value="RRP8"/>
</dbReference>
<organism evidence="10 11">
    <name type="scientific">Polarella glacialis</name>
    <name type="common">Dinoflagellate</name>
    <dbReference type="NCBI Taxonomy" id="89957"/>
    <lineage>
        <taxon>Eukaryota</taxon>
        <taxon>Sar</taxon>
        <taxon>Alveolata</taxon>
        <taxon>Dinophyceae</taxon>
        <taxon>Suessiales</taxon>
        <taxon>Suessiaceae</taxon>
        <taxon>Polarella</taxon>
    </lineage>
</organism>
<feature type="compositionally biased region" description="Basic residues" evidence="9">
    <location>
        <begin position="216"/>
        <end position="225"/>
    </location>
</feature>
<dbReference type="Gene3D" id="3.40.50.150">
    <property type="entry name" value="Vaccinia Virus protein VP39"/>
    <property type="match status" value="1"/>
</dbReference>
<dbReference type="GO" id="GO:0008168">
    <property type="term" value="F:methyltransferase activity"/>
    <property type="evidence" value="ECO:0007669"/>
    <property type="project" value="UniProtKB-KW"/>
</dbReference>
<dbReference type="OMA" id="HEGFRAQ"/>
<dbReference type="EC" id="2.1.1.-" evidence="8"/>
<comment type="subcellular location">
    <subcellularLocation>
        <location evidence="1 8">Nucleus</location>
        <location evidence="1 8">Nucleolus</location>
    </subcellularLocation>
</comment>
<evidence type="ECO:0000256" key="8">
    <source>
        <dbReference type="RuleBase" id="RU365074"/>
    </source>
</evidence>
<keyword evidence="11" id="KW-1185">Reference proteome</keyword>
<evidence type="ECO:0000256" key="3">
    <source>
        <dbReference type="ARBA" id="ARBA00022552"/>
    </source>
</evidence>
<dbReference type="EMBL" id="CAJNNV010030145">
    <property type="protein sequence ID" value="CAE8631502.1"/>
    <property type="molecule type" value="Genomic_DNA"/>
</dbReference>
<evidence type="ECO:0000313" key="10">
    <source>
        <dbReference type="EMBL" id="CAE8631502.1"/>
    </source>
</evidence>
<comment type="similarity">
    <text evidence="2 8">Belongs to the methyltransferase superfamily. RRP8 family.</text>
</comment>
<dbReference type="InterPro" id="IPR042036">
    <property type="entry name" value="RRP8_N"/>
</dbReference>
<evidence type="ECO:0000313" key="11">
    <source>
        <dbReference type="Proteomes" id="UP000654075"/>
    </source>
</evidence>
<accession>A0A813H1G7</accession>
<dbReference type="InterPro" id="IPR029063">
    <property type="entry name" value="SAM-dependent_MTases_sf"/>
</dbReference>
<proteinExistence type="inferred from homology"/>
<evidence type="ECO:0000256" key="7">
    <source>
        <dbReference type="ARBA" id="ARBA00023242"/>
    </source>
</evidence>
<dbReference type="GO" id="GO:0006364">
    <property type="term" value="P:rRNA processing"/>
    <property type="evidence" value="ECO:0007669"/>
    <property type="project" value="UniProtKB-UniRule"/>
</dbReference>
<feature type="non-terminal residue" evidence="10">
    <location>
        <position position="1"/>
    </location>
</feature>
<evidence type="ECO:0000256" key="1">
    <source>
        <dbReference type="ARBA" id="ARBA00004604"/>
    </source>
</evidence>
<dbReference type="Gene3D" id="1.10.10.2150">
    <property type="entry name" value="Ribosomal RNA-processing protein 8, N-terminal domain"/>
    <property type="match status" value="1"/>
</dbReference>
<evidence type="ECO:0000256" key="9">
    <source>
        <dbReference type="SAM" id="MobiDB-lite"/>
    </source>
</evidence>
<dbReference type="PANTHER" id="PTHR12787:SF0">
    <property type="entry name" value="RIBOSOMAL RNA-PROCESSING PROTEIN 8"/>
    <property type="match status" value="1"/>
</dbReference>
<reference evidence="10" key="1">
    <citation type="submission" date="2021-02" db="EMBL/GenBank/DDBJ databases">
        <authorList>
            <person name="Dougan E. K."/>
            <person name="Rhodes N."/>
            <person name="Thang M."/>
            <person name="Chan C."/>
        </authorList>
    </citation>
    <scope>NUCLEOTIDE SEQUENCE</scope>
</reference>
<comment type="function">
    <text evidence="8">Probable methyltransferase required to silence rDNA.</text>
</comment>
<dbReference type="Pfam" id="PF05148">
    <property type="entry name" value="Methyltransf_8"/>
    <property type="match status" value="1"/>
</dbReference>
<protein>
    <recommendedName>
        <fullName evidence="8">Ribosomal RNA-processing protein 8</fullName>
        <ecNumber evidence="8">2.1.1.-</ecNumber>
    </recommendedName>
</protein>
<dbReference type="SUPFAM" id="SSF53335">
    <property type="entry name" value="S-adenosyl-L-methionine-dependent methyltransferases"/>
    <property type="match status" value="1"/>
</dbReference>
<evidence type="ECO:0000256" key="4">
    <source>
        <dbReference type="ARBA" id="ARBA00022603"/>
    </source>
</evidence>
<name>A0A813H1G7_POLGL</name>
<dbReference type="OrthoDB" id="10258825at2759"/>
<keyword evidence="6 8" id="KW-0949">S-adenosyl-L-methionine</keyword>
<comment type="caution">
    <text evidence="10">The sequence shown here is derived from an EMBL/GenBank/DDBJ whole genome shotgun (WGS) entry which is preliminary data.</text>
</comment>
<feature type="region of interest" description="Disordered" evidence="9">
    <location>
        <begin position="208"/>
        <end position="244"/>
    </location>
</feature>
<evidence type="ECO:0000256" key="5">
    <source>
        <dbReference type="ARBA" id="ARBA00022679"/>
    </source>
</evidence>
<evidence type="ECO:0000256" key="2">
    <source>
        <dbReference type="ARBA" id="ARBA00006301"/>
    </source>
</evidence>
<dbReference type="GO" id="GO:0032259">
    <property type="term" value="P:methylation"/>
    <property type="evidence" value="ECO:0007669"/>
    <property type="project" value="UniProtKB-KW"/>
</dbReference>
<gene>
    <name evidence="10" type="ORF">PGLA1383_LOCUS47604</name>
</gene>
<sequence>PEKQKSLWLSSATGKAAERLRGSRFRWLNEQLYTITGDEAIKIFQKDPSLATAYHEGFRAQAAKWPRNPLDGVISWLKKDVHPQAVIGDFGCGEARLALELQGRKVHSFDLVKVNERVTPCNLAAVPLEADSLDVTVFCLALMGTDWPLFVTEAHRCLKPGGLCHIVEVESRFTDVSALVKRVEAIGFRQVMQEPGSFFVEMRFKKAKAPGGKAQGKGKKGKGKRQPGGSDGGDLLTACTYRKR</sequence>
<keyword evidence="3 8" id="KW-0698">rRNA processing</keyword>